<evidence type="ECO:0000256" key="1">
    <source>
        <dbReference type="ARBA" id="ARBA00023015"/>
    </source>
</evidence>
<keyword evidence="6" id="KW-1185">Reference proteome</keyword>
<dbReference type="Proteomes" id="UP000798046">
    <property type="component" value="Unassembled WGS sequence"/>
</dbReference>
<keyword evidence="3" id="KW-0804">Transcription</keyword>
<dbReference type="InterPro" id="IPR011051">
    <property type="entry name" value="RmlC_Cupin_sf"/>
</dbReference>
<dbReference type="CDD" id="cd02208">
    <property type="entry name" value="cupin_RmlC-like"/>
    <property type="match status" value="1"/>
</dbReference>
<reference evidence="5 6" key="1">
    <citation type="journal article" date="2020" name="Microorganisms">
        <title>Description of Three Novel Members in the Family Geobacteraceae, Oryzomonas japonicum gen. nov., sp. nov., Oryzomonas sagensis sp. nov., and Oryzomonas ruber sp. nov.</title>
        <authorList>
            <person name="Xu Z."/>
            <person name="Masuda Y."/>
            <person name="Hayakawa C."/>
            <person name="Ushijima N."/>
            <person name="Kawano K."/>
            <person name="Shiratori Y."/>
            <person name="Senoo K."/>
            <person name="Itoh H."/>
        </authorList>
    </citation>
    <scope>NUCLEOTIDE SEQUENCE [LARGE SCALE GENOMIC DNA]</scope>
    <source>
        <strain evidence="5 6">Red100</strain>
    </source>
</reference>
<dbReference type="EMBL" id="VZRA01000004">
    <property type="protein sequence ID" value="KAB0669059.1"/>
    <property type="molecule type" value="Genomic_DNA"/>
</dbReference>
<dbReference type="RefSeq" id="WP_151157690.1">
    <property type="nucleotide sequence ID" value="NZ_VZRA01000004.1"/>
</dbReference>
<evidence type="ECO:0000313" key="6">
    <source>
        <dbReference type="Proteomes" id="UP000798046"/>
    </source>
</evidence>
<name>A0ABQ6TLJ1_9BACT</name>
<dbReference type="InterPro" id="IPR020449">
    <property type="entry name" value="Tscrpt_reg_AraC-type_HTH"/>
</dbReference>
<dbReference type="PANTHER" id="PTHR43280:SF32">
    <property type="entry name" value="TRANSCRIPTIONAL REGULATORY PROTEIN"/>
    <property type="match status" value="1"/>
</dbReference>
<keyword evidence="1" id="KW-0805">Transcription regulation</keyword>
<evidence type="ECO:0000259" key="4">
    <source>
        <dbReference type="PROSITE" id="PS01124"/>
    </source>
</evidence>
<keyword evidence="2" id="KW-0238">DNA-binding</keyword>
<evidence type="ECO:0000256" key="3">
    <source>
        <dbReference type="ARBA" id="ARBA00023163"/>
    </source>
</evidence>
<gene>
    <name evidence="5" type="ORF">F6V30_14595</name>
</gene>
<dbReference type="SUPFAM" id="SSF51182">
    <property type="entry name" value="RmlC-like cupins"/>
    <property type="match status" value="1"/>
</dbReference>
<dbReference type="InterPro" id="IPR018060">
    <property type="entry name" value="HTH_AraC"/>
</dbReference>
<comment type="caution">
    <text evidence="5">The sequence shown here is derived from an EMBL/GenBank/DDBJ whole genome shotgun (WGS) entry which is preliminary data.</text>
</comment>
<proteinExistence type="predicted"/>
<dbReference type="SUPFAM" id="SSF46689">
    <property type="entry name" value="Homeodomain-like"/>
    <property type="match status" value="1"/>
</dbReference>
<dbReference type="SMART" id="SM00342">
    <property type="entry name" value="HTH_ARAC"/>
    <property type="match status" value="1"/>
</dbReference>
<dbReference type="InterPro" id="IPR003313">
    <property type="entry name" value="AraC-bd"/>
</dbReference>
<organism evidence="5 6">
    <name type="scientific">Oryzomonas sagensis</name>
    <dbReference type="NCBI Taxonomy" id="2603857"/>
    <lineage>
        <taxon>Bacteria</taxon>
        <taxon>Pseudomonadati</taxon>
        <taxon>Thermodesulfobacteriota</taxon>
        <taxon>Desulfuromonadia</taxon>
        <taxon>Geobacterales</taxon>
        <taxon>Geobacteraceae</taxon>
        <taxon>Oryzomonas</taxon>
    </lineage>
</organism>
<feature type="domain" description="HTH araC/xylS-type" evidence="4">
    <location>
        <begin position="215"/>
        <end position="313"/>
    </location>
</feature>
<dbReference type="Pfam" id="PF02311">
    <property type="entry name" value="AraC_binding"/>
    <property type="match status" value="1"/>
</dbReference>
<dbReference type="Pfam" id="PF12833">
    <property type="entry name" value="HTH_18"/>
    <property type="match status" value="1"/>
</dbReference>
<dbReference type="PROSITE" id="PS01124">
    <property type="entry name" value="HTH_ARAC_FAMILY_2"/>
    <property type="match status" value="1"/>
</dbReference>
<sequence>MPANYVQAPKKKRANLEKSTENLVRMDGLKKQIIEANIDEGIPFAGGSAQFTYFELGDALANRLNSQQEVPHRHSYQEIIWIRVGAVKHLLDDNIVEHSAQTILIIPKGRIHSLIPTPDCRGAAIRFTEEFLATPSHLLFSQFIGHTALQLNNQQAAGISAYCSLLACEYHHADPFNLHAARYLLSALIAKLEEIRLMSAQLQPRDVNSTLCIWNRFNTILEQKFTVEHAVSFYASELGISPRKLGEVVKLYAGKHASTAIDDRLVAEAKRLLLFSNLTIKEIAFNLGFEEHSYFSKVFKKVAGATPSDFKQKYLSA</sequence>
<dbReference type="Gene3D" id="1.10.10.60">
    <property type="entry name" value="Homeodomain-like"/>
    <property type="match status" value="1"/>
</dbReference>
<dbReference type="PRINTS" id="PR00032">
    <property type="entry name" value="HTHARAC"/>
</dbReference>
<dbReference type="InterPro" id="IPR009057">
    <property type="entry name" value="Homeodomain-like_sf"/>
</dbReference>
<protein>
    <submittedName>
        <fullName evidence="5">Helix-turn-helix domain-containing protein</fullName>
    </submittedName>
</protein>
<evidence type="ECO:0000313" key="5">
    <source>
        <dbReference type="EMBL" id="KAB0669059.1"/>
    </source>
</evidence>
<dbReference type="PANTHER" id="PTHR43280">
    <property type="entry name" value="ARAC-FAMILY TRANSCRIPTIONAL REGULATOR"/>
    <property type="match status" value="1"/>
</dbReference>
<accession>A0ABQ6TLJ1</accession>
<evidence type="ECO:0000256" key="2">
    <source>
        <dbReference type="ARBA" id="ARBA00023125"/>
    </source>
</evidence>